<name>A0A3L9Z6B9_9FLAO</name>
<reference evidence="1 2" key="1">
    <citation type="submission" date="2018-10" db="EMBL/GenBank/DDBJ databases">
        <title>Genomic Encyclopedia of Archaeal and Bacterial Type Strains, Phase II (KMG-II): from individual species to whole genera.</title>
        <authorList>
            <person name="Goeker M."/>
        </authorList>
    </citation>
    <scope>NUCLEOTIDE SEQUENCE [LARGE SCALE GENOMIC DNA]</scope>
    <source>
        <strain evidence="1 2">DSM 23424</strain>
    </source>
</reference>
<protein>
    <recommendedName>
        <fullName evidence="3">Nucleoside 2-deoxyribosyltransferase-like protein</fullName>
    </recommendedName>
</protein>
<dbReference type="AlphaFoldDB" id="A0A3L9Z6B9"/>
<dbReference type="EMBL" id="REFC01000002">
    <property type="protein sequence ID" value="RMA67680.1"/>
    <property type="molecule type" value="Genomic_DNA"/>
</dbReference>
<evidence type="ECO:0000313" key="2">
    <source>
        <dbReference type="Proteomes" id="UP000271339"/>
    </source>
</evidence>
<evidence type="ECO:0008006" key="3">
    <source>
        <dbReference type="Google" id="ProtNLM"/>
    </source>
</evidence>
<organism evidence="1 2">
    <name type="scientific">Ulvibacter antarcticus</name>
    <dbReference type="NCBI Taxonomy" id="442714"/>
    <lineage>
        <taxon>Bacteria</taxon>
        <taxon>Pseudomonadati</taxon>
        <taxon>Bacteroidota</taxon>
        <taxon>Flavobacteriia</taxon>
        <taxon>Flavobacteriales</taxon>
        <taxon>Flavobacteriaceae</taxon>
        <taxon>Ulvibacter</taxon>
    </lineage>
</organism>
<dbReference type="Proteomes" id="UP000271339">
    <property type="component" value="Unassembled WGS sequence"/>
</dbReference>
<evidence type="ECO:0000313" key="1">
    <source>
        <dbReference type="EMBL" id="RMA67680.1"/>
    </source>
</evidence>
<dbReference type="OrthoDB" id="9815193at2"/>
<dbReference type="RefSeq" id="WP_121905688.1">
    <property type="nucleotide sequence ID" value="NZ_REFC01000002.1"/>
</dbReference>
<comment type="caution">
    <text evidence="1">The sequence shown here is derived from an EMBL/GenBank/DDBJ whole genome shotgun (WGS) entry which is preliminary data.</text>
</comment>
<accession>A0A3L9Z6B9</accession>
<sequence>MEDCFIICPLGGAHSEIRKKSDKILRHVFQPVLEQNEYKAIRADQIPKVGLITTQIINLILESPLVIADLTDSNPNVFYELAIRHAIRKPYIQVITKGQKIPFDLSGIRTIEIDITDLDNVEMAKKEIENQILEFKKGHIPDSPISVASSARLLQNDSDLAEEIAERLSYIGRRNYTDYSYGDIEKIDLIERKLWSFREFGSVNLEDLNLKLDSLIELLNKK</sequence>
<proteinExistence type="predicted"/>
<keyword evidence="2" id="KW-1185">Reference proteome</keyword>
<gene>
    <name evidence="1" type="ORF">BXY75_0033</name>
</gene>
<dbReference type="Gene3D" id="3.40.50.450">
    <property type="match status" value="1"/>
</dbReference>